<evidence type="ECO:0000313" key="11">
    <source>
        <dbReference type="Proteomes" id="UP000761534"/>
    </source>
</evidence>
<organism evidence="10 11">
    <name type="scientific">Trichomonascus ciferrii</name>
    <dbReference type="NCBI Taxonomy" id="44093"/>
    <lineage>
        <taxon>Eukaryota</taxon>
        <taxon>Fungi</taxon>
        <taxon>Dikarya</taxon>
        <taxon>Ascomycota</taxon>
        <taxon>Saccharomycotina</taxon>
        <taxon>Dipodascomycetes</taxon>
        <taxon>Dipodascales</taxon>
        <taxon>Trichomonascaceae</taxon>
        <taxon>Trichomonascus</taxon>
        <taxon>Trichomonascus ciferrii complex</taxon>
    </lineage>
</organism>
<evidence type="ECO:0000256" key="3">
    <source>
        <dbReference type="ARBA" id="ARBA00022840"/>
    </source>
</evidence>
<keyword evidence="11" id="KW-1185">Reference proteome</keyword>
<evidence type="ECO:0000256" key="4">
    <source>
        <dbReference type="ARBA" id="ARBA00023175"/>
    </source>
</evidence>
<evidence type="ECO:0000313" key="10">
    <source>
        <dbReference type="EMBL" id="KAA8907211.1"/>
    </source>
</evidence>
<dbReference type="Proteomes" id="UP000761534">
    <property type="component" value="Unassembled WGS sequence"/>
</dbReference>
<evidence type="ECO:0000256" key="6">
    <source>
        <dbReference type="RuleBase" id="RU000394"/>
    </source>
</evidence>
<dbReference type="EMBL" id="SWFS01000385">
    <property type="protein sequence ID" value="KAA8907211.1"/>
    <property type="molecule type" value="Genomic_DNA"/>
</dbReference>
<comment type="similarity">
    <text evidence="5 6">Belongs to the TRAFAC class myosin-kinesin ATPase superfamily. Kinesin family.</text>
</comment>
<feature type="compositionally biased region" description="Low complexity" evidence="8">
    <location>
        <begin position="405"/>
        <end position="415"/>
    </location>
</feature>
<dbReference type="GO" id="GO:0005634">
    <property type="term" value="C:nucleus"/>
    <property type="evidence" value="ECO:0007669"/>
    <property type="project" value="TreeGrafter"/>
</dbReference>
<gene>
    <name evidence="10" type="ORF">TRICI_005030</name>
</gene>
<evidence type="ECO:0000256" key="1">
    <source>
        <dbReference type="ARBA" id="ARBA00022701"/>
    </source>
</evidence>
<dbReference type="GO" id="GO:0003777">
    <property type="term" value="F:microtubule motor activity"/>
    <property type="evidence" value="ECO:0007669"/>
    <property type="project" value="InterPro"/>
</dbReference>
<dbReference type="Gene3D" id="3.40.850.10">
    <property type="entry name" value="Kinesin motor domain"/>
    <property type="match status" value="1"/>
</dbReference>
<dbReference type="AlphaFoldDB" id="A0A642UXI1"/>
<dbReference type="GO" id="GO:0005871">
    <property type="term" value="C:kinesin complex"/>
    <property type="evidence" value="ECO:0007669"/>
    <property type="project" value="TreeGrafter"/>
</dbReference>
<accession>A0A642UXI1</accession>
<feature type="domain" description="Kinesin motor" evidence="9">
    <location>
        <begin position="6"/>
        <end position="397"/>
    </location>
</feature>
<keyword evidence="2 5" id="KW-0547">Nucleotide-binding</keyword>
<dbReference type="PROSITE" id="PS00411">
    <property type="entry name" value="KINESIN_MOTOR_1"/>
    <property type="match status" value="1"/>
</dbReference>
<dbReference type="PANTHER" id="PTHR24115:SF1008">
    <property type="entry name" value="KINESIN-LIKE PROTEIN SUBITO"/>
    <property type="match status" value="1"/>
</dbReference>
<keyword evidence="3 5" id="KW-0067">ATP-binding</keyword>
<dbReference type="Pfam" id="PF00225">
    <property type="entry name" value="Kinesin"/>
    <property type="match status" value="1"/>
</dbReference>
<comment type="caution">
    <text evidence="10">The sequence shown here is derived from an EMBL/GenBank/DDBJ whole genome shotgun (WGS) entry which is preliminary data.</text>
</comment>
<dbReference type="InterPro" id="IPR019821">
    <property type="entry name" value="Kinesin_motor_CS"/>
</dbReference>
<dbReference type="PANTHER" id="PTHR24115">
    <property type="entry name" value="KINESIN-RELATED"/>
    <property type="match status" value="1"/>
</dbReference>
<feature type="binding site" evidence="5">
    <location>
        <begin position="91"/>
        <end position="98"/>
    </location>
    <ligand>
        <name>ATP</name>
        <dbReference type="ChEBI" id="CHEBI:30616"/>
    </ligand>
</feature>
<dbReference type="SMART" id="SM00129">
    <property type="entry name" value="KISc"/>
    <property type="match status" value="1"/>
</dbReference>
<dbReference type="InterPro" id="IPR027640">
    <property type="entry name" value="Kinesin-like_fam"/>
</dbReference>
<dbReference type="GO" id="GO:0005524">
    <property type="term" value="F:ATP binding"/>
    <property type="evidence" value="ECO:0007669"/>
    <property type="project" value="UniProtKB-UniRule"/>
</dbReference>
<dbReference type="GO" id="GO:0008017">
    <property type="term" value="F:microtubule binding"/>
    <property type="evidence" value="ECO:0007669"/>
    <property type="project" value="InterPro"/>
</dbReference>
<keyword evidence="7" id="KW-0175">Coiled coil</keyword>
<protein>
    <recommendedName>
        <fullName evidence="6">Kinesin-like protein</fullName>
    </recommendedName>
</protein>
<evidence type="ECO:0000256" key="2">
    <source>
        <dbReference type="ARBA" id="ARBA00022741"/>
    </source>
</evidence>
<dbReference type="InterPro" id="IPR001752">
    <property type="entry name" value="Kinesin_motor_dom"/>
</dbReference>
<keyword evidence="1 6" id="KW-0493">Microtubule</keyword>
<dbReference type="VEuPathDB" id="FungiDB:TRICI_005030"/>
<evidence type="ECO:0000256" key="8">
    <source>
        <dbReference type="SAM" id="MobiDB-lite"/>
    </source>
</evidence>
<dbReference type="GO" id="GO:0007018">
    <property type="term" value="P:microtubule-based movement"/>
    <property type="evidence" value="ECO:0007669"/>
    <property type="project" value="InterPro"/>
</dbReference>
<dbReference type="InterPro" id="IPR036961">
    <property type="entry name" value="Kinesin_motor_dom_sf"/>
</dbReference>
<proteinExistence type="inferred from homology"/>
<evidence type="ECO:0000256" key="5">
    <source>
        <dbReference type="PROSITE-ProRule" id="PRU00283"/>
    </source>
</evidence>
<dbReference type="GO" id="GO:0005874">
    <property type="term" value="C:microtubule"/>
    <property type="evidence" value="ECO:0007669"/>
    <property type="project" value="UniProtKB-KW"/>
</dbReference>
<keyword evidence="4 5" id="KW-0505">Motor protein</keyword>
<reference evidence="10" key="1">
    <citation type="journal article" date="2019" name="G3 (Bethesda)">
        <title>Genome Assemblies of Two Rare Opportunistic Yeast Pathogens: Diutina rugosa (syn. Candida rugosa) and Trichomonascus ciferrii (syn. Candida ciferrii).</title>
        <authorList>
            <person name="Mixao V."/>
            <person name="Saus E."/>
            <person name="Hansen A.P."/>
            <person name="Lass-Florl C."/>
            <person name="Gabaldon T."/>
        </authorList>
    </citation>
    <scope>NUCLEOTIDE SEQUENCE</scope>
    <source>
        <strain evidence="10">CBS 4856</strain>
    </source>
</reference>
<dbReference type="GO" id="GO:0016887">
    <property type="term" value="F:ATP hydrolysis activity"/>
    <property type="evidence" value="ECO:0007669"/>
    <property type="project" value="TreeGrafter"/>
</dbReference>
<evidence type="ECO:0000256" key="7">
    <source>
        <dbReference type="SAM" id="Coils"/>
    </source>
</evidence>
<dbReference type="OrthoDB" id="123929at2759"/>
<dbReference type="InterPro" id="IPR027417">
    <property type="entry name" value="P-loop_NTPase"/>
</dbReference>
<dbReference type="PROSITE" id="PS50067">
    <property type="entry name" value="KINESIN_MOTOR_2"/>
    <property type="match status" value="1"/>
</dbReference>
<feature type="region of interest" description="Disordered" evidence="8">
    <location>
        <begin position="404"/>
        <end position="440"/>
    </location>
</feature>
<sequence length="565" mass="63694">MSEKTILPVYLRVKPKPVSTEKESYLRILHGTNEVEVDPPKGNIMKKEEKFSFSGVFKESCSQVDVYKGAVLPLVENVLINQRDSLFFTMGSSGSGKSHTVLGYRQTPGMIQLAIDTIFKSVGKNIADFEAVESASDKNPNRTSSAVEAGLFLDWTKTNAPKTKYTNRSMCDEKFDLDEDEKYSYAVYISMVEIYNDRVFNLLDDSDRRRGLLLKTDSQTKKSYLADVQKIYVSEKAEAFRVVEKGLAIRKANSTGLNDYSSRSHAFTTIEVKRLPKKKSRKEEVSSASMTIVDLAGSERNKTAKTAGSRLVESCAINQSLMLLGQCLQKQREREAKPHNKQDLSIFRNCKLTQLLLANAFIPNSGQKTQILVTVDPYGDFKASSQILRYSALARDLTMPKDTRISSLSSNDSSQDGGGSSTTLAEVDGRSFSGNTTDSEYANAPHKYLLERIKQLEDIAAEATERAMTIEEQVREEMSVEMESQIANLQNRYLDHMDDDLDRSQQLADKKIDILTASIREEERNKVQKEMQSLQEENIALTALIKQLRQEQRDNETPPRKKLHM</sequence>
<evidence type="ECO:0000259" key="9">
    <source>
        <dbReference type="PROSITE" id="PS50067"/>
    </source>
</evidence>
<name>A0A642UXI1_9ASCO</name>
<feature type="coiled-coil region" evidence="7">
    <location>
        <begin position="512"/>
        <end position="554"/>
    </location>
</feature>
<dbReference type="SUPFAM" id="SSF52540">
    <property type="entry name" value="P-loop containing nucleoside triphosphate hydrolases"/>
    <property type="match status" value="1"/>
</dbReference>
<dbReference type="PRINTS" id="PR00380">
    <property type="entry name" value="KINESINHEAVY"/>
</dbReference>
<feature type="coiled-coil region" evidence="7">
    <location>
        <begin position="446"/>
        <end position="473"/>
    </location>
</feature>